<comment type="caution">
    <text evidence="1">The sequence shown here is derived from an EMBL/GenBank/DDBJ whole genome shotgun (WGS) entry which is preliminary data.</text>
</comment>
<accession>A0A6V8PZ60</accession>
<gene>
    <name evidence="1" type="ORF">HKBW3S44_01469</name>
</gene>
<dbReference type="Proteomes" id="UP000561271">
    <property type="component" value="Unassembled WGS sequence"/>
</dbReference>
<proteinExistence type="predicted"/>
<reference evidence="1 2" key="1">
    <citation type="journal article" date="2020" name="Front. Microbiol.">
        <title>Single-cell genomics of novel Actinobacteria with the Wood-Ljungdahl pathway discovered in a serpentinizing system.</title>
        <authorList>
            <person name="Merino N."/>
            <person name="Kawai M."/>
            <person name="Boyd E.S."/>
            <person name="Colman D.R."/>
            <person name="McGlynn S.E."/>
            <person name="Nealson K.H."/>
            <person name="Kurokawa K."/>
            <person name="Hongoh Y."/>
        </authorList>
    </citation>
    <scope>NUCLEOTIDE SEQUENCE [LARGE SCALE GENOMIC DNA]</scope>
    <source>
        <strain evidence="1 2">S44</strain>
    </source>
</reference>
<evidence type="ECO:0000313" key="2">
    <source>
        <dbReference type="Proteomes" id="UP000561271"/>
    </source>
</evidence>
<evidence type="ECO:0000313" key="1">
    <source>
        <dbReference type="EMBL" id="GFP37789.1"/>
    </source>
</evidence>
<feature type="non-terminal residue" evidence="1">
    <location>
        <position position="1"/>
    </location>
</feature>
<sequence>QIFLSRYWAFFISQLSFIGEIDVAYSVVNRSIFPLFVQSEYSLPSDMKGFLAKDKLPVGS</sequence>
<organism evidence="1 2">
    <name type="scientific">Candidatus Hakubella thermalkaliphila</name>
    <dbReference type="NCBI Taxonomy" id="2754717"/>
    <lineage>
        <taxon>Bacteria</taxon>
        <taxon>Bacillati</taxon>
        <taxon>Actinomycetota</taxon>
        <taxon>Actinomycetota incertae sedis</taxon>
        <taxon>Candidatus Hakubellales</taxon>
        <taxon>Candidatus Hakubellaceae</taxon>
        <taxon>Candidatus Hakubella</taxon>
    </lineage>
</organism>
<dbReference type="AlphaFoldDB" id="A0A6V8PZ60"/>
<dbReference type="EMBL" id="BLSC01000164">
    <property type="protein sequence ID" value="GFP37789.1"/>
    <property type="molecule type" value="Genomic_DNA"/>
</dbReference>
<name>A0A6V8PZ60_9ACTN</name>
<protein>
    <submittedName>
        <fullName evidence="1">Uncharacterized protein</fullName>
    </submittedName>
</protein>